<proteinExistence type="predicted"/>
<dbReference type="PROSITE" id="PS01209">
    <property type="entry name" value="LDLRA_1"/>
    <property type="match status" value="3"/>
</dbReference>
<dbReference type="PANTHER" id="PTHR22722">
    <property type="entry name" value="LOW-DENSITY LIPOPROTEIN RECEPTOR-RELATED PROTEIN 2-RELATED"/>
    <property type="match status" value="1"/>
</dbReference>
<evidence type="ECO:0000256" key="11">
    <source>
        <dbReference type="PROSITE-ProRule" id="PRU00124"/>
    </source>
</evidence>
<name>A0A8C4QHA6_EPTBU</name>
<keyword evidence="3 13" id="KW-0732">Signal</keyword>
<keyword evidence="5 12" id="KW-1133">Transmembrane helix</keyword>
<evidence type="ECO:0000256" key="7">
    <source>
        <dbReference type="ARBA" id="ARBA00023157"/>
    </source>
</evidence>
<feature type="transmembrane region" description="Helical" evidence="12">
    <location>
        <begin position="320"/>
        <end position="345"/>
    </location>
</feature>
<dbReference type="PROSITE" id="PS50068">
    <property type="entry name" value="LDLRA_2"/>
    <property type="match status" value="3"/>
</dbReference>
<dbReference type="Proteomes" id="UP000694388">
    <property type="component" value="Unplaced"/>
</dbReference>
<feature type="disulfide bond" evidence="11">
    <location>
        <begin position="175"/>
        <end position="190"/>
    </location>
</feature>
<dbReference type="SUPFAM" id="SSF57424">
    <property type="entry name" value="LDL receptor-like module"/>
    <property type="match status" value="3"/>
</dbReference>
<dbReference type="Pfam" id="PF00057">
    <property type="entry name" value="Ldl_recept_a"/>
    <property type="match status" value="3"/>
</dbReference>
<dbReference type="GeneTree" id="ENSGT00940000165170"/>
<dbReference type="PROSITE" id="PS01186">
    <property type="entry name" value="EGF_2"/>
    <property type="match status" value="1"/>
</dbReference>
<reference evidence="15" key="2">
    <citation type="submission" date="2025-09" db="UniProtKB">
        <authorList>
            <consortium name="Ensembl"/>
        </authorList>
    </citation>
    <scope>IDENTIFICATION</scope>
</reference>
<dbReference type="Gene3D" id="2.10.25.10">
    <property type="entry name" value="Laminin"/>
    <property type="match status" value="1"/>
</dbReference>
<dbReference type="FunFam" id="4.10.400.10:FF:000002">
    <property type="entry name" value="Low-density lipoprotein receptor-related protein 1"/>
    <property type="match status" value="1"/>
</dbReference>
<evidence type="ECO:0000256" key="8">
    <source>
        <dbReference type="ARBA" id="ARBA00023170"/>
    </source>
</evidence>
<dbReference type="SMART" id="SM00192">
    <property type="entry name" value="LDLa"/>
    <property type="match status" value="3"/>
</dbReference>
<feature type="disulfide bond" evidence="11">
    <location>
        <begin position="136"/>
        <end position="151"/>
    </location>
</feature>
<feature type="domain" description="EGF-like" evidence="14">
    <location>
        <begin position="277"/>
        <end position="313"/>
    </location>
</feature>
<keyword evidence="10" id="KW-0245">EGF-like domain</keyword>
<dbReference type="InterPro" id="IPR051221">
    <property type="entry name" value="LDLR-related"/>
</dbReference>
<evidence type="ECO:0000256" key="12">
    <source>
        <dbReference type="SAM" id="Phobius"/>
    </source>
</evidence>
<dbReference type="SUPFAM" id="SSF57196">
    <property type="entry name" value="EGF/Laminin"/>
    <property type="match status" value="1"/>
</dbReference>
<keyword evidence="2 12" id="KW-0812">Transmembrane</keyword>
<dbReference type="GO" id="GO:0016192">
    <property type="term" value="P:vesicle-mediated transport"/>
    <property type="evidence" value="ECO:0007669"/>
    <property type="project" value="UniProtKB-ARBA"/>
</dbReference>
<evidence type="ECO:0000256" key="10">
    <source>
        <dbReference type="PROSITE-ProRule" id="PRU00076"/>
    </source>
</evidence>
<feature type="chain" id="PRO_5034716179" description="EGF-like domain-containing protein" evidence="13">
    <location>
        <begin position="17"/>
        <end position="384"/>
    </location>
</feature>
<keyword evidence="8" id="KW-0675">Receptor</keyword>
<dbReference type="AlphaFoldDB" id="A0A8C4QHA6"/>
<dbReference type="Ensembl" id="ENSEBUT00000015540.1">
    <property type="protein sequence ID" value="ENSEBUP00000014964.1"/>
    <property type="gene ID" value="ENSEBUG00000009428.1"/>
</dbReference>
<dbReference type="CDD" id="cd00054">
    <property type="entry name" value="EGF_CA"/>
    <property type="match status" value="1"/>
</dbReference>
<dbReference type="CDD" id="cd00112">
    <property type="entry name" value="LDLa"/>
    <property type="match status" value="3"/>
</dbReference>
<dbReference type="PROSITE" id="PS00022">
    <property type="entry name" value="EGF_1"/>
    <property type="match status" value="1"/>
</dbReference>
<keyword evidence="7 10" id="KW-1015">Disulfide bond</keyword>
<keyword evidence="4" id="KW-0677">Repeat</keyword>
<evidence type="ECO:0000256" key="6">
    <source>
        <dbReference type="ARBA" id="ARBA00023136"/>
    </source>
</evidence>
<dbReference type="InterPro" id="IPR000742">
    <property type="entry name" value="EGF"/>
</dbReference>
<dbReference type="InterPro" id="IPR002172">
    <property type="entry name" value="LDrepeatLR_classA_rpt"/>
</dbReference>
<dbReference type="InterPro" id="IPR023415">
    <property type="entry name" value="LDLR_class-A_CS"/>
</dbReference>
<reference evidence="15" key="1">
    <citation type="submission" date="2025-08" db="UniProtKB">
        <authorList>
            <consortium name="Ensembl"/>
        </authorList>
    </citation>
    <scope>IDENTIFICATION</scope>
</reference>
<accession>A0A8C4QHA6</accession>
<evidence type="ECO:0000256" key="4">
    <source>
        <dbReference type="ARBA" id="ARBA00022737"/>
    </source>
</evidence>
<evidence type="ECO:0000256" key="2">
    <source>
        <dbReference type="ARBA" id="ARBA00022692"/>
    </source>
</evidence>
<keyword evidence="9" id="KW-0325">Glycoprotein</keyword>
<organism evidence="15 16">
    <name type="scientific">Eptatretus burgeri</name>
    <name type="common">Inshore hagfish</name>
    <dbReference type="NCBI Taxonomy" id="7764"/>
    <lineage>
        <taxon>Eukaryota</taxon>
        <taxon>Metazoa</taxon>
        <taxon>Chordata</taxon>
        <taxon>Craniata</taxon>
        <taxon>Vertebrata</taxon>
        <taxon>Cyclostomata</taxon>
        <taxon>Myxini</taxon>
        <taxon>Myxiniformes</taxon>
        <taxon>Myxinidae</taxon>
        <taxon>Eptatretinae</taxon>
        <taxon>Eptatretus</taxon>
    </lineage>
</organism>
<feature type="disulfide bond" evidence="10">
    <location>
        <begin position="303"/>
        <end position="312"/>
    </location>
</feature>
<evidence type="ECO:0000256" key="3">
    <source>
        <dbReference type="ARBA" id="ARBA00022729"/>
    </source>
</evidence>
<sequence>MLLTVVWFVCLSRCWSQFPVTLPDDAPLNVTSDDNSTLNVSTVAPPRAPIVLCEPRTFACRASSECVPLGAVCDGRTDCSDGSDELQCPASTLGITSSHPLTSVSTHPTIPPTFQCSHNQFACASRTHCIPLRWRCDDNVDCADGSDEKACPLICWTDEMPCLDKSQCVPQIYVCDGEADCEDGSDERDCFIDCNVTDLQEPTDPPKGVDQETLVPPYSTKIPGMTILETSSIDLNVYTSEVKTRTAIKVATVGMKGTSAKDFTQVAVSNAGAEEAIFAKCPKDWCSHGGECFGNEGGWFCECRTGFWGERCEQRFSSMLAVKIVLVFVVFLSLIGFLLLGIVFIRQRNAAVSQSIELESKEQMALDSSVTMGKHQQSELSNVV</sequence>
<feature type="signal peptide" evidence="13">
    <location>
        <begin position="1"/>
        <end position="16"/>
    </location>
</feature>
<keyword evidence="6 12" id="KW-0472">Membrane</keyword>
<evidence type="ECO:0000313" key="16">
    <source>
        <dbReference type="Proteomes" id="UP000694388"/>
    </source>
</evidence>
<evidence type="ECO:0000259" key="14">
    <source>
        <dbReference type="PROSITE" id="PS50026"/>
    </source>
</evidence>
<comment type="subcellular location">
    <subcellularLocation>
        <location evidence="1">Membrane</location>
        <topology evidence="1">Single-pass membrane protein</topology>
    </subcellularLocation>
</comment>
<feature type="disulfide bond" evidence="11">
    <location>
        <begin position="73"/>
        <end position="88"/>
    </location>
</feature>
<dbReference type="InterPro" id="IPR036055">
    <property type="entry name" value="LDL_receptor-like_sf"/>
</dbReference>
<dbReference type="GO" id="GO:0005886">
    <property type="term" value="C:plasma membrane"/>
    <property type="evidence" value="ECO:0007669"/>
    <property type="project" value="TreeGrafter"/>
</dbReference>
<dbReference type="GO" id="GO:0043235">
    <property type="term" value="C:receptor complex"/>
    <property type="evidence" value="ECO:0007669"/>
    <property type="project" value="TreeGrafter"/>
</dbReference>
<evidence type="ECO:0000313" key="15">
    <source>
        <dbReference type="Ensembl" id="ENSEBUP00000014964.1"/>
    </source>
</evidence>
<dbReference type="Gene3D" id="4.10.400.10">
    <property type="entry name" value="Low-density Lipoprotein Receptor"/>
    <property type="match status" value="3"/>
</dbReference>
<keyword evidence="16" id="KW-1185">Reference proteome</keyword>
<protein>
    <recommendedName>
        <fullName evidence="14">EGF-like domain-containing protein</fullName>
    </recommendedName>
</protein>
<comment type="caution">
    <text evidence="10">Lacks conserved residue(s) required for the propagation of feature annotation.</text>
</comment>
<evidence type="ECO:0000256" key="13">
    <source>
        <dbReference type="SAM" id="SignalP"/>
    </source>
</evidence>
<evidence type="ECO:0000256" key="5">
    <source>
        <dbReference type="ARBA" id="ARBA00022989"/>
    </source>
</evidence>
<dbReference type="PRINTS" id="PR00261">
    <property type="entry name" value="LDLRECEPTOR"/>
</dbReference>
<dbReference type="PROSITE" id="PS50026">
    <property type="entry name" value="EGF_3"/>
    <property type="match status" value="1"/>
</dbReference>
<evidence type="ECO:0000256" key="1">
    <source>
        <dbReference type="ARBA" id="ARBA00004167"/>
    </source>
</evidence>
<evidence type="ECO:0000256" key="9">
    <source>
        <dbReference type="ARBA" id="ARBA00023180"/>
    </source>
</evidence>